<dbReference type="PANTHER" id="PTHR13683:SF680">
    <property type="entry name" value="PROTEASE FAMILY PROTEIN, PUTATIVE-RELATED"/>
    <property type="match status" value="1"/>
</dbReference>
<dbReference type="GO" id="GO:0006508">
    <property type="term" value="P:proteolysis"/>
    <property type="evidence" value="ECO:0007669"/>
    <property type="project" value="UniProtKB-KW"/>
</dbReference>
<evidence type="ECO:0000256" key="1">
    <source>
        <dbReference type="ARBA" id="ARBA00007447"/>
    </source>
</evidence>
<dbReference type="InterPro" id="IPR034161">
    <property type="entry name" value="Pepsin-like_plant"/>
</dbReference>
<dbReference type="InterPro" id="IPR001461">
    <property type="entry name" value="Aspartic_peptidase_A1"/>
</dbReference>
<keyword evidence="5" id="KW-0325">Glycoprotein</keyword>
<keyword evidence="2" id="KW-0645">Protease</keyword>
<feature type="active site" evidence="6">
    <location>
        <position position="336"/>
    </location>
</feature>
<evidence type="ECO:0000313" key="10">
    <source>
        <dbReference type="EMBL" id="OIW20519.1"/>
    </source>
</evidence>
<keyword evidence="8" id="KW-0732">Signal</keyword>
<reference evidence="10 11" key="1">
    <citation type="journal article" date="2017" name="Plant Biotechnol. J.">
        <title>A comprehensive draft genome sequence for lupin (Lupinus angustifolius), an emerging health food: insights into plant-microbe interactions and legume evolution.</title>
        <authorList>
            <person name="Hane J.K."/>
            <person name="Ming Y."/>
            <person name="Kamphuis L.G."/>
            <person name="Nelson M.N."/>
            <person name="Garg G."/>
            <person name="Atkins C.A."/>
            <person name="Bayer P.E."/>
            <person name="Bravo A."/>
            <person name="Bringans S."/>
            <person name="Cannon S."/>
            <person name="Edwards D."/>
            <person name="Foley R."/>
            <person name="Gao L.L."/>
            <person name="Harrison M.J."/>
            <person name="Huang W."/>
            <person name="Hurgobin B."/>
            <person name="Li S."/>
            <person name="Liu C.W."/>
            <person name="McGrath A."/>
            <person name="Morahan G."/>
            <person name="Murray J."/>
            <person name="Weller J."/>
            <person name="Jian J."/>
            <person name="Singh K.B."/>
        </authorList>
    </citation>
    <scope>NUCLEOTIDE SEQUENCE [LARGE SCALE GENOMIC DNA]</scope>
    <source>
        <strain evidence="11">cv. Tanjil</strain>
        <tissue evidence="10">Whole plant</tissue>
    </source>
</reference>
<dbReference type="InterPro" id="IPR033121">
    <property type="entry name" value="PEPTIDASE_A1"/>
</dbReference>
<keyword evidence="7" id="KW-1133">Transmembrane helix</keyword>
<dbReference type="Pfam" id="PF14541">
    <property type="entry name" value="TAXi_C"/>
    <property type="match status" value="1"/>
</dbReference>
<gene>
    <name evidence="10" type="ORF">TanjilG_14048</name>
</gene>
<feature type="chain" id="PRO_5017458529" description="Peptidase A1 domain-containing protein" evidence="8">
    <location>
        <begin position="23"/>
        <end position="505"/>
    </location>
</feature>
<evidence type="ECO:0000256" key="3">
    <source>
        <dbReference type="ARBA" id="ARBA00022750"/>
    </source>
</evidence>
<dbReference type="PROSITE" id="PS51767">
    <property type="entry name" value="PEPTIDASE_A1"/>
    <property type="match status" value="1"/>
</dbReference>
<accession>A0A394DBT4</accession>
<keyword evidence="11" id="KW-1185">Reference proteome</keyword>
<evidence type="ECO:0000259" key="9">
    <source>
        <dbReference type="PROSITE" id="PS51767"/>
    </source>
</evidence>
<evidence type="ECO:0000256" key="4">
    <source>
        <dbReference type="ARBA" id="ARBA00022801"/>
    </source>
</evidence>
<dbReference type="CDD" id="cd05476">
    <property type="entry name" value="pepsin_A_like_plant"/>
    <property type="match status" value="1"/>
</dbReference>
<dbReference type="GO" id="GO:0004190">
    <property type="term" value="F:aspartic-type endopeptidase activity"/>
    <property type="evidence" value="ECO:0007669"/>
    <property type="project" value="UniProtKB-KW"/>
</dbReference>
<proteinExistence type="inferred from homology"/>
<feature type="transmembrane region" description="Helical" evidence="7">
    <location>
        <begin position="481"/>
        <end position="503"/>
    </location>
</feature>
<dbReference type="InterPro" id="IPR032861">
    <property type="entry name" value="TAXi_N"/>
</dbReference>
<dbReference type="PANTHER" id="PTHR13683">
    <property type="entry name" value="ASPARTYL PROTEASES"/>
    <property type="match status" value="1"/>
</dbReference>
<dbReference type="Gramene" id="OIW20519">
    <property type="protein sequence ID" value="OIW20519"/>
    <property type="gene ID" value="TanjilG_14048"/>
</dbReference>
<organism evidence="10 11">
    <name type="scientific">Lupinus angustifolius</name>
    <name type="common">Narrow-leaved blue lupine</name>
    <dbReference type="NCBI Taxonomy" id="3871"/>
    <lineage>
        <taxon>Eukaryota</taxon>
        <taxon>Viridiplantae</taxon>
        <taxon>Streptophyta</taxon>
        <taxon>Embryophyta</taxon>
        <taxon>Tracheophyta</taxon>
        <taxon>Spermatophyta</taxon>
        <taxon>Magnoliopsida</taxon>
        <taxon>eudicotyledons</taxon>
        <taxon>Gunneridae</taxon>
        <taxon>Pentapetalae</taxon>
        <taxon>rosids</taxon>
        <taxon>fabids</taxon>
        <taxon>Fabales</taxon>
        <taxon>Fabaceae</taxon>
        <taxon>Papilionoideae</taxon>
        <taxon>50 kb inversion clade</taxon>
        <taxon>genistoids sensu lato</taxon>
        <taxon>core genistoids</taxon>
        <taxon>Genisteae</taxon>
        <taxon>Lupinus</taxon>
    </lineage>
</organism>
<feature type="domain" description="Peptidase A1" evidence="9">
    <location>
        <begin position="76"/>
        <end position="455"/>
    </location>
</feature>
<dbReference type="InterPro" id="IPR021109">
    <property type="entry name" value="Peptidase_aspartic_dom_sf"/>
</dbReference>
<evidence type="ECO:0000256" key="7">
    <source>
        <dbReference type="SAM" id="Phobius"/>
    </source>
</evidence>
<evidence type="ECO:0000256" key="5">
    <source>
        <dbReference type="ARBA" id="ARBA00023180"/>
    </source>
</evidence>
<dbReference type="PRINTS" id="PR00792">
    <property type="entry name" value="PEPSIN"/>
</dbReference>
<comment type="similarity">
    <text evidence="1">Belongs to the peptidase A1 family.</text>
</comment>
<dbReference type="STRING" id="3871.A0A394DBT4"/>
<evidence type="ECO:0000256" key="2">
    <source>
        <dbReference type="ARBA" id="ARBA00022670"/>
    </source>
</evidence>
<dbReference type="Proteomes" id="UP000188354">
    <property type="component" value="Unassembled WGS sequence"/>
</dbReference>
<comment type="caution">
    <text evidence="10">The sequence shown here is derived from an EMBL/GenBank/DDBJ whole genome shotgun (WGS) entry which is preliminary data.</text>
</comment>
<feature type="active site" evidence="6">
    <location>
        <position position="94"/>
    </location>
</feature>
<dbReference type="SUPFAM" id="SSF50630">
    <property type="entry name" value="Acid proteases"/>
    <property type="match status" value="1"/>
</dbReference>
<name>A0A394DBT4_LUPAN</name>
<keyword evidence="4" id="KW-0378">Hydrolase</keyword>
<protein>
    <recommendedName>
        <fullName evidence="9">Peptidase A1 domain-containing protein</fullName>
    </recommendedName>
</protein>
<keyword evidence="7" id="KW-0472">Membrane</keyword>
<dbReference type="InterPro" id="IPR032799">
    <property type="entry name" value="TAXi_C"/>
</dbReference>
<evidence type="ECO:0000313" key="11">
    <source>
        <dbReference type="Proteomes" id="UP000188354"/>
    </source>
</evidence>
<dbReference type="AlphaFoldDB" id="A0A394DBT4"/>
<keyword evidence="7" id="KW-0812">Transmembrane</keyword>
<dbReference type="Pfam" id="PF14543">
    <property type="entry name" value="TAXi_N"/>
    <property type="match status" value="1"/>
</dbReference>
<evidence type="ECO:0000256" key="6">
    <source>
        <dbReference type="PIRSR" id="PIRSR601461-1"/>
    </source>
</evidence>
<feature type="signal peptide" evidence="8">
    <location>
        <begin position="1"/>
        <end position="22"/>
    </location>
</feature>
<keyword evidence="3" id="KW-0064">Aspartyl protease</keyword>
<dbReference type="Gene3D" id="2.40.70.10">
    <property type="entry name" value="Acid Proteases"/>
    <property type="match status" value="2"/>
</dbReference>
<dbReference type="EMBL" id="MLAU01010602">
    <property type="protein sequence ID" value="OIW20519.1"/>
    <property type="molecule type" value="Genomic_DNA"/>
</dbReference>
<evidence type="ECO:0000256" key="8">
    <source>
        <dbReference type="SAM" id="SignalP"/>
    </source>
</evidence>
<sequence length="505" mass="54770">MDFNLKGTLLILFILAVEFCLGSNANLVLPVERKFVGPHISLSQIKAHDARRHGRFLATVDIELGGNGLPSKTGLYYTKIGLGSPAKDYYVQVDTGSDVLWVNCEGCTTCPKKSGLGIELHLYDSKGSNTSEIVPCDGDFCHATYGGQISNCKKGKSCPYSIIYGDGGQTTGSFVRDLLTFNRVNGNLQTGPDSSSVVFGPLANQGTAFCYCSHSGSGLDLSHSRCGTNQSGTLGKSEDDALCGIMGFGQSNSSVLSQLAASGKVKKVFSHCLDNIQGGGIFSIGEVVQPKFNRTSLVPKMAHYNVVLKDVEVDGDLLELPLDIFNTGNGRGTIIDSGTTLAYLPPMIHSQIVTKVLARQPTLKLYLVDEEFTCFHYSDKLDDGFPAVKFHFEGISLIAYPHDYMFFYQSDMYCIGWQKSSSQTKDGKELILLGDLVLSNKLVVYDLENMEIGWTDFNCSSSIKVKDEKTKSVYALGAHKLSSASTVLIGTVLPFFLLLIVMITV</sequence>